<proteinExistence type="predicted"/>
<protein>
    <submittedName>
        <fullName evidence="2">Uncharacterized protein LOC136083686</fullName>
    </submittedName>
</protein>
<gene>
    <name evidence="2" type="primary">LOC136083686</name>
</gene>
<dbReference type="GeneID" id="136083686"/>
<evidence type="ECO:0000313" key="2">
    <source>
        <dbReference type="RefSeq" id="XP_065659336.1"/>
    </source>
</evidence>
<evidence type="ECO:0000313" key="1">
    <source>
        <dbReference type="Proteomes" id="UP001652625"/>
    </source>
</evidence>
<accession>A0ABM4CCC9</accession>
<reference evidence="2" key="1">
    <citation type="submission" date="2025-08" db="UniProtKB">
        <authorList>
            <consortium name="RefSeq"/>
        </authorList>
    </citation>
    <scope>IDENTIFICATION</scope>
</reference>
<name>A0ABM4CCC9_HYDVU</name>
<sequence>MNFCTKEVQRLGNHLRQFHKLSNDDVKIMVAKAVNVYEKSSSESEFEDHPEALDSKIPSLEPYFDREVFKQGEHFLSSSTESDEDWLASQYIATRFNGRDNSKCSENTSSDTCYSMSDDSIESADFEDLPDKFYMTSCSEDQLMNDFVEWLISIDGGRKPKRSALKHKGIILGIVRHAGEYDINYNNLSCHSFLNSWMVKLNKENKKPGTIKTYLSSIKHFLDFCIIKERTDIITIERHTKIKTQISKWSKTLWKSIQERQHEKDRNDFENFPTPKEIAILDKSDLVCEANKIISTSNINKVTKTTFCLARDYLITYIICDNASRPGAISNMTLNEFKKPWKRKKVLLLV</sequence>
<dbReference type="RefSeq" id="XP_065659336.1">
    <property type="nucleotide sequence ID" value="XM_065803264.1"/>
</dbReference>
<organism evidence="1 2">
    <name type="scientific">Hydra vulgaris</name>
    <name type="common">Hydra</name>
    <name type="synonym">Hydra attenuata</name>
    <dbReference type="NCBI Taxonomy" id="6087"/>
    <lineage>
        <taxon>Eukaryota</taxon>
        <taxon>Metazoa</taxon>
        <taxon>Cnidaria</taxon>
        <taxon>Hydrozoa</taxon>
        <taxon>Hydroidolina</taxon>
        <taxon>Anthoathecata</taxon>
        <taxon>Aplanulata</taxon>
        <taxon>Hydridae</taxon>
        <taxon>Hydra</taxon>
    </lineage>
</organism>
<keyword evidence="1" id="KW-1185">Reference proteome</keyword>
<dbReference type="Proteomes" id="UP001652625">
    <property type="component" value="Chromosome 08"/>
</dbReference>